<gene>
    <name evidence="1" type="ORF">O6H91_13G021800</name>
</gene>
<sequence length="108" mass="12275">MACCLSTAPSRFLHPSSSGPPDDFGSVVHSTAGNLLPDACPRDLKEHDEQEFNHVVIAKRLPLPRRLFNRMKVQRNSLWQRRKLQIHATPPILLRPSNRRQILSADSM</sequence>
<accession>A0ACC2BSV9</accession>
<dbReference type="EMBL" id="CM055104">
    <property type="protein sequence ID" value="KAJ7532831.1"/>
    <property type="molecule type" value="Genomic_DNA"/>
</dbReference>
<protein>
    <submittedName>
        <fullName evidence="1">Uncharacterized protein</fullName>
    </submittedName>
</protein>
<reference evidence="2" key="1">
    <citation type="journal article" date="2024" name="Proc. Natl. Acad. Sci. U.S.A.">
        <title>Extraordinary preservation of gene collinearity over three hundred million years revealed in homosporous lycophytes.</title>
        <authorList>
            <person name="Li C."/>
            <person name="Wickell D."/>
            <person name="Kuo L.Y."/>
            <person name="Chen X."/>
            <person name="Nie B."/>
            <person name="Liao X."/>
            <person name="Peng D."/>
            <person name="Ji J."/>
            <person name="Jenkins J."/>
            <person name="Williams M."/>
            <person name="Shu S."/>
            <person name="Plott C."/>
            <person name="Barry K."/>
            <person name="Rajasekar S."/>
            <person name="Grimwood J."/>
            <person name="Han X."/>
            <person name="Sun S."/>
            <person name="Hou Z."/>
            <person name="He W."/>
            <person name="Dai G."/>
            <person name="Sun C."/>
            <person name="Schmutz J."/>
            <person name="Leebens-Mack J.H."/>
            <person name="Li F.W."/>
            <person name="Wang L."/>
        </authorList>
    </citation>
    <scope>NUCLEOTIDE SEQUENCE [LARGE SCALE GENOMIC DNA]</scope>
    <source>
        <strain evidence="2">cv. PW_Plant_1</strain>
    </source>
</reference>
<evidence type="ECO:0000313" key="2">
    <source>
        <dbReference type="Proteomes" id="UP001162992"/>
    </source>
</evidence>
<proteinExistence type="predicted"/>
<keyword evidence="2" id="KW-1185">Reference proteome</keyword>
<evidence type="ECO:0000313" key="1">
    <source>
        <dbReference type="EMBL" id="KAJ7532831.1"/>
    </source>
</evidence>
<name>A0ACC2BSV9_DIPCM</name>
<comment type="caution">
    <text evidence="1">The sequence shown here is derived from an EMBL/GenBank/DDBJ whole genome shotgun (WGS) entry which is preliminary data.</text>
</comment>
<dbReference type="Proteomes" id="UP001162992">
    <property type="component" value="Chromosome 13"/>
</dbReference>
<organism evidence="1 2">
    <name type="scientific">Diphasiastrum complanatum</name>
    <name type="common">Issler's clubmoss</name>
    <name type="synonym">Lycopodium complanatum</name>
    <dbReference type="NCBI Taxonomy" id="34168"/>
    <lineage>
        <taxon>Eukaryota</taxon>
        <taxon>Viridiplantae</taxon>
        <taxon>Streptophyta</taxon>
        <taxon>Embryophyta</taxon>
        <taxon>Tracheophyta</taxon>
        <taxon>Lycopodiopsida</taxon>
        <taxon>Lycopodiales</taxon>
        <taxon>Lycopodiaceae</taxon>
        <taxon>Lycopodioideae</taxon>
        <taxon>Diphasiastrum</taxon>
    </lineage>
</organism>